<dbReference type="EMBL" id="JAWDGP010002878">
    <property type="protein sequence ID" value="KAK3779148.1"/>
    <property type="molecule type" value="Genomic_DNA"/>
</dbReference>
<evidence type="ECO:0000313" key="2">
    <source>
        <dbReference type="Proteomes" id="UP001283361"/>
    </source>
</evidence>
<evidence type="ECO:0000313" key="1">
    <source>
        <dbReference type="EMBL" id="KAK3779148.1"/>
    </source>
</evidence>
<reference evidence="1" key="1">
    <citation type="journal article" date="2023" name="G3 (Bethesda)">
        <title>A reference genome for the long-term kleptoplast-retaining sea slug Elysia crispata morphotype clarki.</title>
        <authorList>
            <person name="Eastman K.E."/>
            <person name="Pendleton A.L."/>
            <person name="Shaikh M.A."/>
            <person name="Suttiyut T."/>
            <person name="Ogas R."/>
            <person name="Tomko P."/>
            <person name="Gavelis G."/>
            <person name="Widhalm J.R."/>
            <person name="Wisecaver J.H."/>
        </authorList>
    </citation>
    <scope>NUCLEOTIDE SEQUENCE</scope>
    <source>
        <strain evidence="1">ECLA1</strain>
    </source>
</reference>
<protein>
    <submittedName>
        <fullName evidence="1">Uncharacterized protein</fullName>
    </submittedName>
</protein>
<feature type="non-terminal residue" evidence="1">
    <location>
        <position position="1"/>
    </location>
</feature>
<name>A0AAE1A1D4_9GAST</name>
<organism evidence="1 2">
    <name type="scientific">Elysia crispata</name>
    <name type="common">lettuce slug</name>
    <dbReference type="NCBI Taxonomy" id="231223"/>
    <lineage>
        <taxon>Eukaryota</taxon>
        <taxon>Metazoa</taxon>
        <taxon>Spiralia</taxon>
        <taxon>Lophotrochozoa</taxon>
        <taxon>Mollusca</taxon>
        <taxon>Gastropoda</taxon>
        <taxon>Heterobranchia</taxon>
        <taxon>Euthyneura</taxon>
        <taxon>Panpulmonata</taxon>
        <taxon>Sacoglossa</taxon>
        <taxon>Placobranchoidea</taxon>
        <taxon>Plakobranchidae</taxon>
        <taxon>Elysia</taxon>
    </lineage>
</organism>
<dbReference type="Proteomes" id="UP001283361">
    <property type="component" value="Unassembled WGS sequence"/>
</dbReference>
<sequence>STNYVPSTETQRNAAGLRKSYLVTAAQGPCHHSPATDPVAKQAMFLVITHQPLILWQSRPCSLSSLTSH</sequence>
<comment type="caution">
    <text evidence="1">The sequence shown here is derived from an EMBL/GenBank/DDBJ whole genome shotgun (WGS) entry which is preliminary data.</text>
</comment>
<dbReference type="AlphaFoldDB" id="A0AAE1A1D4"/>
<gene>
    <name evidence="1" type="ORF">RRG08_067168</name>
</gene>
<proteinExistence type="predicted"/>
<accession>A0AAE1A1D4</accession>
<keyword evidence="2" id="KW-1185">Reference proteome</keyword>